<accession>A0A821B185</accession>
<dbReference type="AlphaFoldDB" id="A0A821B185"/>
<dbReference type="Proteomes" id="UP000663862">
    <property type="component" value="Unassembled WGS sequence"/>
</dbReference>
<sequence length="571" mass="65951">MIGYHLDNVRQALCKHTSILLSDRHIISTMNSLSEDFIQLVDLPDELILIIMNKVKPKVLLLCSIITIGNNRLEKLALDMCHSIDLTFDYFQSPNQFIIPRFYTHVMPCIINNIQSLTLSIQHIPNMITFVERYCNGTLPNLTYLKIIIGRQNSMTGTPYTLDIPKTRLESSVFQVEVNKKLVPKNGWIPMSNAARTLSKFLCSLSVPSIVSFELEDDCILTNIFNDDDLFFPESIHLTHIRITLFKFEHCICLLNQLGLQLCSFVVNVMFVSASDAGIFSKIKSISCPNLKRLTMISFRSIIDYENLFLPVLQRLSNVEYLILLLAIEFKRNTPKHFIDGFDLDKDIISYMPHLCQFHFHIRSILPNASHVEIDTIRQTFMKQQQPVDCAIDYFNNNHGQCQIYSLPFIGTRLDFVSNRFPLFDTNKTFSMVTKLLLFDDIQPFESAFFERVSRTLPHLKTLDIMNELEQQEKIETTTNNLEFTHLTTLILFDIHLDYAEQLLCRSHLPSLIELAIDSNILLKIIAQDQQQAKGNCSRIGTLLTSHPFYHSIDTLRNFFPRDSYVPHPKE</sequence>
<evidence type="ECO:0000313" key="1">
    <source>
        <dbReference type="EMBL" id="CAF4580772.1"/>
    </source>
</evidence>
<comment type="caution">
    <text evidence="1">The sequence shown here is derived from an EMBL/GenBank/DDBJ whole genome shotgun (WGS) entry which is preliminary data.</text>
</comment>
<gene>
    <name evidence="1" type="ORF">TSG867_LOCUS26562</name>
</gene>
<proteinExistence type="predicted"/>
<name>A0A821B185_9BILA</name>
<reference evidence="1" key="1">
    <citation type="submission" date="2021-02" db="EMBL/GenBank/DDBJ databases">
        <authorList>
            <person name="Nowell W R."/>
        </authorList>
    </citation>
    <scope>NUCLEOTIDE SEQUENCE</scope>
</reference>
<evidence type="ECO:0000313" key="2">
    <source>
        <dbReference type="Proteomes" id="UP000663862"/>
    </source>
</evidence>
<organism evidence="1 2">
    <name type="scientific">Rotaria socialis</name>
    <dbReference type="NCBI Taxonomy" id="392032"/>
    <lineage>
        <taxon>Eukaryota</taxon>
        <taxon>Metazoa</taxon>
        <taxon>Spiralia</taxon>
        <taxon>Gnathifera</taxon>
        <taxon>Rotifera</taxon>
        <taxon>Eurotatoria</taxon>
        <taxon>Bdelloidea</taxon>
        <taxon>Philodinida</taxon>
        <taxon>Philodinidae</taxon>
        <taxon>Rotaria</taxon>
    </lineage>
</organism>
<protein>
    <recommendedName>
        <fullName evidence="3">F-box domain-containing protein</fullName>
    </recommendedName>
</protein>
<dbReference type="EMBL" id="CAJOBQ010002820">
    <property type="protein sequence ID" value="CAF4580772.1"/>
    <property type="molecule type" value="Genomic_DNA"/>
</dbReference>
<evidence type="ECO:0008006" key="3">
    <source>
        <dbReference type="Google" id="ProtNLM"/>
    </source>
</evidence>